<dbReference type="InterPro" id="IPR011991">
    <property type="entry name" value="ArsR-like_HTH"/>
</dbReference>
<dbReference type="PROSITE" id="PS50995">
    <property type="entry name" value="HTH_MARR_2"/>
    <property type="match status" value="1"/>
</dbReference>
<gene>
    <name evidence="3" type="primary">ycgE</name>
    <name evidence="3" type="ORF">J34TS1_04020</name>
</gene>
<evidence type="ECO:0000256" key="1">
    <source>
        <dbReference type="ARBA" id="ARBA00023125"/>
    </source>
</evidence>
<dbReference type="AlphaFoldDB" id="A0A919YBT0"/>
<dbReference type="GO" id="GO:0006950">
    <property type="term" value="P:response to stress"/>
    <property type="evidence" value="ECO:0007669"/>
    <property type="project" value="TreeGrafter"/>
</dbReference>
<evidence type="ECO:0000259" key="2">
    <source>
        <dbReference type="PROSITE" id="PS50995"/>
    </source>
</evidence>
<dbReference type="PRINTS" id="PR00598">
    <property type="entry name" value="HTHMARR"/>
</dbReference>
<dbReference type="Proteomes" id="UP000682811">
    <property type="component" value="Unassembled WGS sequence"/>
</dbReference>
<keyword evidence="1" id="KW-0238">DNA-binding</keyword>
<dbReference type="GO" id="GO:0003677">
    <property type="term" value="F:DNA binding"/>
    <property type="evidence" value="ECO:0007669"/>
    <property type="project" value="UniProtKB-KW"/>
</dbReference>
<evidence type="ECO:0000313" key="4">
    <source>
        <dbReference type="Proteomes" id="UP000682811"/>
    </source>
</evidence>
<comment type="caution">
    <text evidence="3">The sequence shown here is derived from an EMBL/GenBank/DDBJ whole genome shotgun (WGS) entry which is preliminary data.</text>
</comment>
<dbReference type="Pfam" id="PF01047">
    <property type="entry name" value="MarR"/>
    <property type="match status" value="1"/>
</dbReference>
<feature type="domain" description="HTH marR-type" evidence="2">
    <location>
        <begin position="13"/>
        <end position="145"/>
    </location>
</feature>
<dbReference type="GO" id="GO:0003700">
    <property type="term" value="F:DNA-binding transcription factor activity"/>
    <property type="evidence" value="ECO:0007669"/>
    <property type="project" value="InterPro"/>
</dbReference>
<accession>A0A919YBT0</accession>
<dbReference type="SMART" id="SM00347">
    <property type="entry name" value="HTH_MARR"/>
    <property type="match status" value="1"/>
</dbReference>
<keyword evidence="4" id="KW-1185">Reference proteome</keyword>
<organism evidence="3 4">
    <name type="scientific">Paenibacillus azoreducens</name>
    <dbReference type="NCBI Taxonomy" id="116718"/>
    <lineage>
        <taxon>Bacteria</taxon>
        <taxon>Bacillati</taxon>
        <taxon>Bacillota</taxon>
        <taxon>Bacilli</taxon>
        <taxon>Bacillales</taxon>
        <taxon>Paenibacillaceae</taxon>
        <taxon>Paenibacillus</taxon>
    </lineage>
</organism>
<protein>
    <submittedName>
        <fullName evidence="3">HTH-type transcriptional regulator YcgE</fullName>
    </submittedName>
</protein>
<dbReference type="EMBL" id="BORT01000001">
    <property type="protein sequence ID" value="GIO45637.1"/>
    <property type="molecule type" value="Genomic_DNA"/>
</dbReference>
<dbReference type="PANTHER" id="PTHR33164">
    <property type="entry name" value="TRANSCRIPTIONAL REGULATOR, MARR FAMILY"/>
    <property type="match status" value="1"/>
</dbReference>
<sequence length="167" mass="18613">MSSHDRDSTSNPHECLASLMRGLVTRAALYQQHAAASLGLYYNDMKSVDILRERGPITAGELSKITGLATGSVTALIDRLEKAGYVRREHDPNDRRRVILVPVDKHTHEVGQTCRPLMNAISELASDYSADELELITQYIRKASSILEKEIHSFSIARCNPPQEPRS</sequence>
<dbReference type="SUPFAM" id="SSF46785">
    <property type="entry name" value="Winged helix' DNA-binding domain"/>
    <property type="match status" value="1"/>
</dbReference>
<dbReference type="InterPro" id="IPR000835">
    <property type="entry name" value="HTH_MarR-typ"/>
</dbReference>
<proteinExistence type="predicted"/>
<dbReference type="InterPro" id="IPR039422">
    <property type="entry name" value="MarR/SlyA-like"/>
</dbReference>
<name>A0A919YBT0_9BACL</name>
<dbReference type="Gene3D" id="1.10.10.10">
    <property type="entry name" value="Winged helix-like DNA-binding domain superfamily/Winged helix DNA-binding domain"/>
    <property type="match status" value="1"/>
</dbReference>
<dbReference type="InterPro" id="IPR036390">
    <property type="entry name" value="WH_DNA-bd_sf"/>
</dbReference>
<reference evidence="3 4" key="1">
    <citation type="submission" date="2021-03" db="EMBL/GenBank/DDBJ databases">
        <title>Antimicrobial resistance genes in bacteria isolated from Japanese honey, and their potential for conferring macrolide and lincosamide resistance in the American foulbrood pathogen Paenibacillus larvae.</title>
        <authorList>
            <person name="Okamoto M."/>
            <person name="Kumagai M."/>
            <person name="Kanamori H."/>
            <person name="Takamatsu D."/>
        </authorList>
    </citation>
    <scope>NUCLEOTIDE SEQUENCE [LARGE SCALE GENOMIC DNA]</scope>
    <source>
        <strain evidence="3 4">J34TS1</strain>
    </source>
</reference>
<evidence type="ECO:0000313" key="3">
    <source>
        <dbReference type="EMBL" id="GIO45637.1"/>
    </source>
</evidence>
<dbReference type="PANTHER" id="PTHR33164:SF106">
    <property type="entry name" value="TRANSCRIPTIONAL REGULATORY PROTEIN"/>
    <property type="match status" value="1"/>
</dbReference>
<dbReference type="CDD" id="cd00090">
    <property type="entry name" value="HTH_ARSR"/>
    <property type="match status" value="1"/>
</dbReference>
<dbReference type="InterPro" id="IPR036388">
    <property type="entry name" value="WH-like_DNA-bd_sf"/>
</dbReference>